<dbReference type="PANTHER" id="PTHR33164:SF89">
    <property type="entry name" value="MARR FAMILY REGULATORY PROTEIN"/>
    <property type="match status" value="1"/>
</dbReference>
<dbReference type="Pfam" id="PF12802">
    <property type="entry name" value="MarR_2"/>
    <property type="match status" value="1"/>
</dbReference>
<dbReference type="InterPro" id="IPR036388">
    <property type="entry name" value="WH-like_DNA-bd_sf"/>
</dbReference>
<dbReference type="RefSeq" id="WP_185801833.1">
    <property type="nucleotide sequence ID" value="NZ_JACJVJ010000002.1"/>
</dbReference>
<dbReference type="SUPFAM" id="SSF46785">
    <property type="entry name" value="Winged helix' DNA-binding domain"/>
    <property type="match status" value="1"/>
</dbReference>
<dbReference type="PANTHER" id="PTHR33164">
    <property type="entry name" value="TRANSCRIPTIONAL REGULATOR, MARR FAMILY"/>
    <property type="match status" value="1"/>
</dbReference>
<sequence length="157" mass="17183">MVQTENQTVVPANDEAISLGRLNDFTGFWLRRSINVMATDFGEAMQGTGMRPTLVSIMAVIDANPGLNQGQLGRALSIQRANMVSLVGGLMDRGLVERRDVPGDKRAFALHLTPDGEAMLAECFRRVEAHEEKMLAEISSGEKARLIELLQRICAEG</sequence>
<evidence type="ECO:0000313" key="2">
    <source>
        <dbReference type="EMBL" id="MBC2778587.1"/>
    </source>
</evidence>
<evidence type="ECO:0000313" key="3">
    <source>
        <dbReference type="Proteomes" id="UP000564378"/>
    </source>
</evidence>
<accession>A0A842I141</accession>
<dbReference type="GO" id="GO:0006950">
    <property type="term" value="P:response to stress"/>
    <property type="evidence" value="ECO:0007669"/>
    <property type="project" value="TreeGrafter"/>
</dbReference>
<dbReference type="InterPro" id="IPR039422">
    <property type="entry name" value="MarR/SlyA-like"/>
</dbReference>
<dbReference type="SMART" id="SM00347">
    <property type="entry name" value="HTH_MARR"/>
    <property type="match status" value="1"/>
</dbReference>
<dbReference type="EMBL" id="JACJVJ010000002">
    <property type="protein sequence ID" value="MBC2778587.1"/>
    <property type="molecule type" value="Genomic_DNA"/>
</dbReference>
<dbReference type="PROSITE" id="PS50995">
    <property type="entry name" value="HTH_MARR_2"/>
    <property type="match status" value="1"/>
</dbReference>
<gene>
    <name evidence="2" type="ORF">H6P80_13265</name>
</gene>
<name>A0A842I141_9SPHN</name>
<dbReference type="Proteomes" id="UP000564378">
    <property type="component" value="Unassembled WGS sequence"/>
</dbReference>
<dbReference type="GO" id="GO:0003700">
    <property type="term" value="F:DNA-binding transcription factor activity"/>
    <property type="evidence" value="ECO:0007669"/>
    <property type="project" value="InterPro"/>
</dbReference>
<proteinExistence type="predicted"/>
<organism evidence="2 3">
    <name type="scientific">Parasphingopyxis marina</name>
    <dbReference type="NCBI Taxonomy" id="2761622"/>
    <lineage>
        <taxon>Bacteria</taxon>
        <taxon>Pseudomonadati</taxon>
        <taxon>Pseudomonadota</taxon>
        <taxon>Alphaproteobacteria</taxon>
        <taxon>Sphingomonadales</taxon>
        <taxon>Sphingomonadaceae</taxon>
        <taxon>Parasphingopyxis</taxon>
    </lineage>
</organism>
<dbReference type="AlphaFoldDB" id="A0A842I141"/>
<dbReference type="PRINTS" id="PR00598">
    <property type="entry name" value="HTHMARR"/>
</dbReference>
<reference evidence="2 3" key="1">
    <citation type="submission" date="2020-08" db="EMBL/GenBank/DDBJ databases">
        <title>Draft genome sequence of Parasphingopyxis sp. GrpM-11.</title>
        <authorList>
            <person name="Oh J."/>
            <person name="Roh D.-H."/>
        </authorList>
    </citation>
    <scope>NUCLEOTIDE SEQUENCE [LARGE SCALE GENOMIC DNA]</scope>
    <source>
        <strain evidence="2 3">GrpM-11</strain>
    </source>
</reference>
<dbReference type="Gene3D" id="1.10.10.10">
    <property type="entry name" value="Winged helix-like DNA-binding domain superfamily/Winged helix DNA-binding domain"/>
    <property type="match status" value="1"/>
</dbReference>
<feature type="domain" description="HTH marR-type" evidence="1">
    <location>
        <begin position="12"/>
        <end position="155"/>
    </location>
</feature>
<evidence type="ECO:0000259" key="1">
    <source>
        <dbReference type="PROSITE" id="PS50995"/>
    </source>
</evidence>
<protein>
    <submittedName>
        <fullName evidence="2">MarR family transcriptional regulator</fullName>
    </submittedName>
</protein>
<dbReference type="InterPro" id="IPR036390">
    <property type="entry name" value="WH_DNA-bd_sf"/>
</dbReference>
<comment type="caution">
    <text evidence="2">The sequence shown here is derived from an EMBL/GenBank/DDBJ whole genome shotgun (WGS) entry which is preliminary data.</text>
</comment>
<dbReference type="InterPro" id="IPR000835">
    <property type="entry name" value="HTH_MarR-typ"/>
</dbReference>
<keyword evidence="3" id="KW-1185">Reference proteome</keyword>